<evidence type="ECO:0000313" key="2">
    <source>
        <dbReference type="EMBL" id="KAF3452224.1"/>
    </source>
</evidence>
<dbReference type="EMBL" id="VOIH02000003">
    <property type="protein sequence ID" value="KAF3452224.1"/>
    <property type="molecule type" value="Genomic_DNA"/>
</dbReference>
<dbReference type="AlphaFoldDB" id="A0A8K0MNA1"/>
<name>A0A8K0MNA1_9ROSA</name>
<evidence type="ECO:0000256" key="1">
    <source>
        <dbReference type="SAM" id="MobiDB-lite"/>
    </source>
</evidence>
<feature type="region of interest" description="Disordered" evidence="1">
    <location>
        <begin position="46"/>
        <end position="70"/>
    </location>
</feature>
<gene>
    <name evidence="2" type="ORF">FNV43_RR08322</name>
</gene>
<evidence type="ECO:0000313" key="3">
    <source>
        <dbReference type="Proteomes" id="UP000796880"/>
    </source>
</evidence>
<keyword evidence="3" id="KW-1185">Reference proteome</keyword>
<comment type="caution">
    <text evidence="2">The sequence shown here is derived from an EMBL/GenBank/DDBJ whole genome shotgun (WGS) entry which is preliminary data.</text>
</comment>
<sequence length="279" mass="32257">MTSRFVPKSHRKHGEPARILCQFKMRVPPHFALKVFSSAIQQKSSKNSGGLWNESEPEEGGSHLHAGILNGDASKNTATKKIRQVLHEWEGRTLDVRFHRNWTSICKYLLKEDTQPLVWGEYSLEEILAIAAGASQKNKKATTSTPAEQLQIMEATPPEIIIEKLERCNHWYEIYNDPILRKLSVHSYQSLRNLYDDLKVLQERQSTLGELFIDSLERHDQPDEYDFEELQEKSLLLDWLVCQLCFQSPNVVRQGQSSSAFMECQIRRRHSSSIFYPLS</sequence>
<proteinExistence type="predicted"/>
<reference evidence="2" key="1">
    <citation type="submission" date="2020-03" db="EMBL/GenBank/DDBJ databases">
        <title>A high-quality chromosome-level genome assembly of a woody plant with both climbing and erect habits, Rhamnella rubrinervis.</title>
        <authorList>
            <person name="Lu Z."/>
            <person name="Yang Y."/>
            <person name="Zhu X."/>
            <person name="Sun Y."/>
        </authorList>
    </citation>
    <scope>NUCLEOTIDE SEQUENCE</scope>
    <source>
        <strain evidence="2">BYM</strain>
        <tissue evidence="2">Leaf</tissue>
    </source>
</reference>
<dbReference type="OrthoDB" id="1750117at2759"/>
<organism evidence="2 3">
    <name type="scientific">Rhamnella rubrinervis</name>
    <dbReference type="NCBI Taxonomy" id="2594499"/>
    <lineage>
        <taxon>Eukaryota</taxon>
        <taxon>Viridiplantae</taxon>
        <taxon>Streptophyta</taxon>
        <taxon>Embryophyta</taxon>
        <taxon>Tracheophyta</taxon>
        <taxon>Spermatophyta</taxon>
        <taxon>Magnoliopsida</taxon>
        <taxon>eudicotyledons</taxon>
        <taxon>Gunneridae</taxon>
        <taxon>Pentapetalae</taxon>
        <taxon>rosids</taxon>
        <taxon>fabids</taxon>
        <taxon>Rosales</taxon>
        <taxon>Rhamnaceae</taxon>
        <taxon>rhamnoid group</taxon>
        <taxon>Rhamneae</taxon>
        <taxon>Rhamnella</taxon>
    </lineage>
</organism>
<protein>
    <submittedName>
        <fullName evidence="2">Uncharacterized protein</fullName>
    </submittedName>
</protein>
<dbReference type="Proteomes" id="UP000796880">
    <property type="component" value="Unassembled WGS sequence"/>
</dbReference>
<accession>A0A8K0MNA1</accession>